<evidence type="ECO:0000313" key="11">
    <source>
        <dbReference type="EMBL" id="CAD2184277.1"/>
    </source>
</evidence>
<dbReference type="SMART" id="SM00487">
    <property type="entry name" value="DEXDc"/>
    <property type="match status" value="1"/>
</dbReference>
<feature type="region of interest" description="Disordered" evidence="7">
    <location>
        <begin position="331"/>
        <end position="368"/>
    </location>
</feature>
<feature type="compositionally biased region" description="Acidic residues" evidence="7">
    <location>
        <begin position="824"/>
        <end position="833"/>
    </location>
</feature>
<feature type="region of interest" description="Disordered" evidence="7">
    <location>
        <begin position="814"/>
        <end position="833"/>
    </location>
</feature>
<dbReference type="GO" id="GO:0005829">
    <property type="term" value="C:cytosol"/>
    <property type="evidence" value="ECO:0007669"/>
    <property type="project" value="TreeGrafter"/>
</dbReference>
<evidence type="ECO:0000259" key="8">
    <source>
        <dbReference type="PROSITE" id="PS51192"/>
    </source>
</evidence>
<evidence type="ECO:0000256" key="7">
    <source>
        <dbReference type="SAM" id="MobiDB-lite"/>
    </source>
</evidence>
<evidence type="ECO:0000256" key="1">
    <source>
        <dbReference type="ARBA" id="ARBA00012552"/>
    </source>
</evidence>
<protein>
    <recommendedName>
        <fullName evidence="1">RNA helicase</fullName>
        <ecNumber evidence="1">3.6.4.13</ecNumber>
    </recommendedName>
</protein>
<feature type="region of interest" description="Disordered" evidence="7">
    <location>
        <begin position="1"/>
        <end position="172"/>
    </location>
</feature>
<feature type="compositionally biased region" description="Low complexity" evidence="7">
    <location>
        <begin position="271"/>
        <end position="294"/>
    </location>
</feature>
<keyword evidence="2" id="KW-0547">Nucleotide-binding</keyword>
<evidence type="ECO:0000313" key="12">
    <source>
        <dbReference type="Proteomes" id="UP000580250"/>
    </source>
</evidence>
<organism evidence="11 12">
    <name type="scientific">Meloidogyne enterolobii</name>
    <name type="common">Root-knot nematode worm</name>
    <name type="synonym">Meloidogyne mayaguensis</name>
    <dbReference type="NCBI Taxonomy" id="390850"/>
    <lineage>
        <taxon>Eukaryota</taxon>
        <taxon>Metazoa</taxon>
        <taxon>Ecdysozoa</taxon>
        <taxon>Nematoda</taxon>
        <taxon>Chromadorea</taxon>
        <taxon>Rhabditida</taxon>
        <taxon>Tylenchina</taxon>
        <taxon>Tylenchomorpha</taxon>
        <taxon>Tylenchoidea</taxon>
        <taxon>Meloidogynidae</taxon>
        <taxon>Meloidogyninae</taxon>
        <taxon>Meloidogyne</taxon>
    </lineage>
</organism>
<feature type="domain" description="DEAD-box RNA helicase Q" evidence="10">
    <location>
        <begin position="414"/>
        <end position="442"/>
    </location>
</feature>
<evidence type="ECO:0000256" key="3">
    <source>
        <dbReference type="ARBA" id="ARBA00022801"/>
    </source>
</evidence>
<dbReference type="GO" id="GO:0005524">
    <property type="term" value="F:ATP binding"/>
    <property type="evidence" value="ECO:0007669"/>
    <property type="project" value="UniProtKB-KW"/>
</dbReference>
<dbReference type="PROSITE" id="PS51194">
    <property type="entry name" value="HELICASE_CTER"/>
    <property type="match status" value="1"/>
</dbReference>
<feature type="domain" description="Helicase ATP-binding" evidence="8">
    <location>
        <begin position="445"/>
        <end position="628"/>
    </location>
</feature>
<keyword evidence="4" id="KW-0347">Helicase</keyword>
<feature type="compositionally biased region" description="Polar residues" evidence="7">
    <location>
        <begin position="80"/>
        <end position="91"/>
    </location>
</feature>
<feature type="compositionally biased region" description="Low complexity" evidence="7">
    <location>
        <begin position="68"/>
        <end position="79"/>
    </location>
</feature>
<name>A0A6V7WAZ0_MELEN</name>
<feature type="short sequence motif" description="Q motif" evidence="6">
    <location>
        <begin position="414"/>
        <end position="442"/>
    </location>
</feature>
<dbReference type="EC" id="3.6.4.13" evidence="1"/>
<dbReference type="InterPro" id="IPR014014">
    <property type="entry name" value="RNA_helicase_DEAD_Q_motif"/>
</dbReference>
<dbReference type="PANTHER" id="PTHR47959">
    <property type="entry name" value="ATP-DEPENDENT RNA HELICASE RHLE-RELATED"/>
    <property type="match status" value="1"/>
</dbReference>
<comment type="caution">
    <text evidence="11">The sequence shown here is derived from an EMBL/GenBank/DDBJ whole genome shotgun (WGS) entry which is preliminary data.</text>
</comment>
<dbReference type="CDD" id="cd18787">
    <property type="entry name" value="SF2_C_DEAD"/>
    <property type="match status" value="1"/>
</dbReference>
<dbReference type="OrthoDB" id="196131at2759"/>
<feature type="compositionally biased region" description="Polar residues" evidence="7">
    <location>
        <begin position="160"/>
        <end position="172"/>
    </location>
</feature>
<evidence type="ECO:0000256" key="4">
    <source>
        <dbReference type="ARBA" id="ARBA00022806"/>
    </source>
</evidence>
<dbReference type="InterPro" id="IPR050079">
    <property type="entry name" value="DEAD_box_RNA_helicase"/>
</dbReference>
<keyword evidence="5" id="KW-0067">ATP-binding</keyword>
<evidence type="ECO:0000259" key="10">
    <source>
        <dbReference type="PROSITE" id="PS51195"/>
    </source>
</evidence>
<dbReference type="GO" id="GO:0016787">
    <property type="term" value="F:hydrolase activity"/>
    <property type="evidence" value="ECO:0007669"/>
    <property type="project" value="UniProtKB-KW"/>
</dbReference>
<feature type="region of interest" description="Disordered" evidence="7">
    <location>
        <begin position="190"/>
        <end position="224"/>
    </location>
</feature>
<feature type="compositionally biased region" description="Polar residues" evidence="7">
    <location>
        <begin position="348"/>
        <end position="357"/>
    </location>
</feature>
<dbReference type="EMBL" id="CAJEWN010000496">
    <property type="protein sequence ID" value="CAD2184277.1"/>
    <property type="molecule type" value="Genomic_DNA"/>
</dbReference>
<dbReference type="PROSITE" id="PS51195">
    <property type="entry name" value="Q_MOTIF"/>
    <property type="match status" value="1"/>
</dbReference>
<dbReference type="InterPro" id="IPR027417">
    <property type="entry name" value="P-loop_NTPase"/>
</dbReference>
<reference evidence="11 12" key="1">
    <citation type="submission" date="2020-08" db="EMBL/GenBank/DDBJ databases">
        <authorList>
            <person name="Koutsovoulos G."/>
            <person name="Danchin GJ E."/>
        </authorList>
    </citation>
    <scope>NUCLEOTIDE SEQUENCE [LARGE SCALE GENOMIC DNA]</scope>
</reference>
<accession>A0A6V7WAZ0</accession>
<sequence>MDNSQQQTPAFVGRGRGIRGRANFGNVCSRTDSIPDNNDTTSNEQQQVNGRGGTRFGRGGIFGNDTSNNKTNNFFAINNSSTTNDDQQNTIFNGRGGTRGRSRGSSFGNNAAPINNSQAFDNNSTTSNQQSVRGKAPIRSWRGNNRGGNSGSVGSSAGSTSDLNNNDNQSTPFGGRVVLVVLEEALDMISDGSRTNSNGDVRDTASLGGQKSAIFNGRGGTSGRSRGYSFGNNADGSHTNLNSDIRDTASLGSQQSTKFIGRGVSRGIGRGNSVPQTNTSDFNNSSTTNNQQFRGRGGFSSGRGNGRGNFASGANSVPLLESISVERPNVRNNCNTFNNDFERRQRSRQPSFSNASTEDFARRRQSRSYRPVDKPIEEVFAQDQECKEMYIDVTDKDDNVEIYGIGSGDQRIFENWNELNLHPALYENIMKAKYIRPRKIQSYVIPYLLDGCDLKGHSETGSGKTGAFAIPIIQKILSTPEFKRQLPGPVPLAVIIEPTRELCIQVYDQFRKFANGTFIKVCKAYGETNMGDSIAQITKGCDILIATPGRIKHFIVKANFVDISKLKFFVLDEVDHMLNTKFLEDIRALIEFPRFPTKSNRQCLLFSATFPTDIQQLASELLRDQFVFASNKKPVSPNSKIVQNFYQVETNHKTEFLLELLQKELDGDGMKNCDVKLRRTLVFVETRRDADRVSVYLVENDIKSSTINGDRNQSEREEALRKFEKGEIDVLVATDVLARGIDIKNLNHVINFDLPNDDVTYVHRIGRTGRLGIGYATSLVDPKVDASLIPKLVDLLMESDIEFPAFMNLHSNGKSKFYPKDTQEENNCEDDDW</sequence>
<dbReference type="PANTHER" id="PTHR47959:SF13">
    <property type="entry name" value="ATP-DEPENDENT RNA HELICASE RHLE"/>
    <property type="match status" value="1"/>
</dbReference>
<feature type="domain" description="Helicase C-terminal" evidence="9">
    <location>
        <begin position="669"/>
        <end position="811"/>
    </location>
</feature>
<dbReference type="Pfam" id="PF00271">
    <property type="entry name" value="Helicase_C"/>
    <property type="match status" value="1"/>
</dbReference>
<dbReference type="InterPro" id="IPR001650">
    <property type="entry name" value="Helicase_C-like"/>
</dbReference>
<dbReference type="Pfam" id="PF00270">
    <property type="entry name" value="DEAD"/>
    <property type="match status" value="1"/>
</dbReference>
<dbReference type="Gene3D" id="3.40.50.300">
    <property type="entry name" value="P-loop containing nucleotide triphosphate hydrolases"/>
    <property type="match status" value="2"/>
</dbReference>
<dbReference type="InterPro" id="IPR014001">
    <property type="entry name" value="Helicase_ATP-bd"/>
</dbReference>
<evidence type="ECO:0000256" key="5">
    <source>
        <dbReference type="ARBA" id="ARBA00022840"/>
    </source>
</evidence>
<dbReference type="SMART" id="SM00490">
    <property type="entry name" value="HELICc"/>
    <property type="match status" value="1"/>
</dbReference>
<dbReference type="GO" id="GO:0003676">
    <property type="term" value="F:nucleic acid binding"/>
    <property type="evidence" value="ECO:0007669"/>
    <property type="project" value="InterPro"/>
</dbReference>
<dbReference type="SUPFAM" id="SSF52540">
    <property type="entry name" value="P-loop containing nucleoside triphosphate hydrolases"/>
    <property type="match status" value="1"/>
</dbReference>
<feature type="region of interest" description="Disordered" evidence="7">
    <location>
        <begin position="263"/>
        <end position="314"/>
    </location>
</feature>
<evidence type="ECO:0000256" key="2">
    <source>
        <dbReference type="ARBA" id="ARBA00022741"/>
    </source>
</evidence>
<dbReference type="GO" id="GO:0003724">
    <property type="term" value="F:RNA helicase activity"/>
    <property type="evidence" value="ECO:0007669"/>
    <property type="project" value="UniProtKB-EC"/>
</dbReference>
<feature type="compositionally biased region" description="Gly residues" evidence="7">
    <location>
        <begin position="295"/>
        <end position="307"/>
    </location>
</feature>
<gene>
    <name evidence="11" type="ORF">MENT_LOCUS36623</name>
</gene>
<dbReference type="AlphaFoldDB" id="A0A6V7WAZ0"/>
<dbReference type="PROSITE" id="PS51192">
    <property type="entry name" value="HELICASE_ATP_BIND_1"/>
    <property type="match status" value="1"/>
</dbReference>
<feature type="compositionally biased region" description="Gly residues" evidence="7">
    <location>
        <begin position="50"/>
        <end position="62"/>
    </location>
</feature>
<keyword evidence="3" id="KW-0378">Hydrolase</keyword>
<evidence type="ECO:0000259" key="9">
    <source>
        <dbReference type="PROSITE" id="PS51194"/>
    </source>
</evidence>
<evidence type="ECO:0000256" key="6">
    <source>
        <dbReference type="PROSITE-ProRule" id="PRU00552"/>
    </source>
</evidence>
<feature type="compositionally biased region" description="Polar residues" evidence="7">
    <location>
        <begin position="26"/>
        <end position="49"/>
    </location>
</feature>
<proteinExistence type="predicted"/>
<dbReference type="Proteomes" id="UP000580250">
    <property type="component" value="Unassembled WGS sequence"/>
</dbReference>
<dbReference type="InterPro" id="IPR011545">
    <property type="entry name" value="DEAD/DEAH_box_helicase_dom"/>
</dbReference>
<feature type="compositionally biased region" description="Polar residues" evidence="7">
    <location>
        <begin position="112"/>
        <end position="132"/>
    </location>
</feature>